<proteinExistence type="predicted"/>
<dbReference type="AlphaFoldDB" id="X0YCA0"/>
<reference evidence="2" key="1">
    <citation type="journal article" date="2014" name="Front. Microbiol.">
        <title>High frequency of phylogenetically diverse reductive dehalogenase-homologous genes in deep subseafloor sedimentary metagenomes.</title>
        <authorList>
            <person name="Kawai M."/>
            <person name="Futagami T."/>
            <person name="Toyoda A."/>
            <person name="Takaki Y."/>
            <person name="Nishi S."/>
            <person name="Hori S."/>
            <person name="Arai W."/>
            <person name="Tsubouchi T."/>
            <person name="Morono Y."/>
            <person name="Uchiyama I."/>
            <person name="Ito T."/>
            <person name="Fujiyama A."/>
            <person name="Inagaki F."/>
            <person name="Takami H."/>
        </authorList>
    </citation>
    <scope>NUCLEOTIDE SEQUENCE</scope>
    <source>
        <strain evidence="2">Expedition CK06-06</strain>
    </source>
</reference>
<name>X0YCA0_9ZZZZ</name>
<feature type="region of interest" description="Disordered" evidence="1">
    <location>
        <begin position="185"/>
        <end position="213"/>
    </location>
</feature>
<feature type="non-terminal residue" evidence="2">
    <location>
        <position position="1"/>
    </location>
</feature>
<evidence type="ECO:0000256" key="1">
    <source>
        <dbReference type="SAM" id="MobiDB-lite"/>
    </source>
</evidence>
<sequence length="213" mass="23767">PDALKDFMDDDEGVHGFDPTWFGSAPAAVDVMTGEFQNLTSVYYERTGDIKRAQQMAWSAVKESWGPTTVGAQLTSDGVVNGENRPQKYSPERVMNVSSERADNALGAFSEGHGFDKDNVMVITDPQTQRDGSWAIMVIDPETDLPVTVFNEGTGKLVRWKGSEWLEYGDQWGYAQKVNEEVKKRDGITDDPGEIERNKRTKEAVDEVRRRGG</sequence>
<gene>
    <name evidence="2" type="ORF">S01H1_76288</name>
</gene>
<evidence type="ECO:0000313" key="2">
    <source>
        <dbReference type="EMBL" id="GAG53470.1"/>
    </source>
</evidence>
<accession>X0YCA0</accession>
<comment type="caution">
    <text evidence="2">The sequence shown here is derived from an EMBL/GenBank/DDBJ whole genome shotgun (WGS) entry which is preliminary data.</text>
</comment>
<dbReference type="EMBL" id="BARS01051184">
    <property type="protein sequence ID" value="GAG53470.1"/>
    <property type="molecule type" value="Genomic_DNA"/>
</dbReference>
<organism evidence="2">
    <name type="scientific">marine sediment metagenome</name>
    <dbReference type="NCBI Taxonomy" id="412755"/>
    <lineage>
        <taxon>unclassified sequences</taxon>
        <taxon>metagenomes</taxon>
        <taxon>ecological metagenomes</taxon>
    </lineage>
</organism>
<protein>
    <submittedName>
        <fullName evidence="2">Uncharacterized protein</fullName>
    </submittedName>
</protein>